<dbReference type="Proteomes" id="UP001063166">
    <property type="component" value="Unassembled WGS sequence"/>
</dbReference>
<dbReference type="OrthoDB" id="430293at2759"/>
<reference evidence="10" key="1">
    <citation type="submission" date="2022-07" db="EMBL/GenBank/DDBJ databases">
        <title>The genome of Lyophyllum shimeji provides insight into the initial evolution of ectomycorrhizal fungal genome.</title>
        <authorList>
            <person name="Kobayashi Y."/>
            <person name="Shibata T."/>
            <person name="Hirakawa H."/>
            <person name="Shigenobu S."/>
            <person name="Nishiyama T."/>
            <person name="Yamada A."/>
            <person name="Hasebe M."/>
            <person name="Kawaguchi M."/>
        </authorList>
    </citation>
    <scope>NUCLEOTIDE SEQUENCE</scope>
    <source>
        <strain evidence="10">AT787</strain>
    </source>
</reference>
<name>A0A9P3UR11_LYOSH</name>
<dbReference type="SUPFAM" id="SSF50199">
    <property type="entry name" value="Staphylococcal nuclease"/>
    <property type="match status" value="1"/>
</dbReference>
<dbReference type="InterPro" id="IPR016071">
    <property type="entry name" value="Staphylococal_nuclease_OB-fold"/>
</dbReference>
<organism evidence="10 11">
    <name type="scientific">Lyophyllum shimeji</name>
    <name type="common">Hon-shimeji</name>
    <name type="synonym">Tricholoma shimeji</name>
    <dbReference type="NCBI Taxonomy" id="47721"/>
    <lineage>
        <taxon>Eukaryota</taxon>
        <taxon>Fungi</taxon>
        <taxon>Dikarya</taxon>
        <taxon>Basidiomycota</taxon>
        <taxon>Agaricomycotina</taxon>
        <taxon>Agaricomycetes</taxon>
        <taxon>Agaricomycetidae</taxon>
        <taxon>Agaricales</taxon>
        <taxon>Tricholomatineae</taxon>
        <taxon>Lyophyllaceae</taxon>
        <taxon>Lyophyllum</taxon>
    </lineage>
</organism>
<evidence type="ECO:0000256" key="3">
    <source>
        <dbReference type="ARBA" id="ARBA00005435"/>
    </source>
</evidence>
<dbReference type="PROSITE" id="PS50830">
    <property type="entry name" value="TNASE_3"/>
    <property type="match status" value="1"/>
</dbReference>
<sequence length="298" mass="33858">MPTIPWLGRAGADDAHNDEQKLEDEQLVLLQRLKAQFYAIPPPLLALTTFALGALTATSTAFLYTRYGRRLRNSEWVTPDYFTRTRWIKGVVTAVGDADNFRLYHTPALGWHWPFKFRRIPSANKDLKNQTLHIRIAGVDAPEGAHFGRPSQPYHAESLSWLRDTILGKVVYCQLLRRDQYSRIVAHVTLAPRIFPGAFATGKVLSLEMLRAGWVTTYEQAGAEHGKWGKDEFLRVEAEAKAAHRGMWKHGVGAESPAEYKRRHATAASLEEAEAARPRTQVPSERGRKVWLRRLLRL</sequence>
<keyword evidence="8" id="KW-0812">Transmembrane</keyword>
<dbReference type="GO" id="GO:0005739">
    <property type="term" value="C:mitochondrion"/>
    <property type="evidence" value="ECO:0007669"/>
    <property type="project" value="UniProtKB-SubCell"/>
</dbReference>
<protein>
    <submittedName>
        <fullName evidence="10">To staphylococcal nuclease</fullName>
    </submittedName>
</protein>
<dbReference type="EMBL" id="BRPK01000017">
    <property type="protein sequence ID" value="GLB44574.1"/>
    <property type="molecule type" value="Genomic_DNA"/>
</dbReference>
<evidence type="ECO:0000256" key="2">
    <source>
        <dbReference type="ARBA" id="ARBA00004173"/>
    </source>
</evidence>
<keyword evidence="7" id="KW-0106">Calcium</keyword>
<dbReference type="PANTHER" id="PTHR12302:SF3">
    <property type="entry name" value="SERINE_THREONINE-PROTEIN KINASE 31"/>
    <property type="match status" value="1"/>
</dbReference>
<keyword evidence="11" id="KW-1185">Reference proteome</keyword>
<evidence type="ECO:0000259" key="9">
    <source>
        <dbReference type="PROSITE" id="PS50830"/>
    </source>
</evidence>
<dbReference type="InterPro" id="IPR035437">
    <property type="entry name" value="SNase_OB-fold_sf"/>
</dbReference>
<feature type="domain" description="TNase-like" evidence="9">
    <location>
        <begin position="86"/>
        <end position="250"/>
    </location>
</feature>
<evidence type="ECO:0000313" key="11">
    <source>
        <dbReference type="Proteomes" id="UP001063166"/>
    </source>
</evidence>
<dbReference type="Gene3D" id="2.40.50.90">
    <property type="match status" value="1"/>
</dbReference>
<dbReference type="GO" id="GO:0016020">
    <property type="term" value="C:membrane"/>
    <property type="evidence" value="ECO:0007669"/>
    <property type="project" value="UniProtKB-SubCell"/>
</dbReference>
<evidence type="ECO:0000256" key="8">
    <source>
        <dbReference type="SAM" id="Phobius"/>
    </source>
</evidence>
<comment type="caution">
    <text evidence="10">The sequence shown here is derived from an EMBL/GenBank/DDBJ whole genome shotgun (WGS) entry which is preliminary data.</text>
</comment>
<keyword evidence="8" id="KW-0472">Membrane</keyword>
<gene>
    <name evidence="10" type="primary">LCL3</name>
    <name evidence="10" type="ORF">LshimejAT787_1702010</name>
</gene>
<accession>A0A9P3UR11</accession>
<feature type="transmembrane region" description="Helical" evidence="8">
    <location>
        <begin position="44"/>
        <end position="64"/>
    </location>
</feature>
<dbReference type="GO" id="GO:0016787">
    <property type="term" value="F:hydrolase activity"/>
    <property type="evidence" value="ECO:0007669"/>
    <property type="project" value="UniProtKB-KW"/>
</dbReference>
<evidence type="ECO:0000256" key="6">
    <source>
        <dbReference type="ARBA" id="ARBA00022801"/>
    </source>
</evidence>
<comment type="similarity">
    <text evidence="3">Belongs to the LCL3 family.</text>
</comment>
<dbReference type="AlphaFoldDB" id="A0A9P3UR11"/>
<keyword evidence="5" id="KW-0255">Endonuclease</keyword>
<evidence type="ECO:0000256" key="1">
    <source>
        <dbReference type="ARBA" id="ARBA00004167"/>
    </source>
</evidence>
<comment type="subcellular location">
    <subcellularLocation>
        <location evidence="1">Membrane</location>
        <topology evidence="1">Single-pass membrane protein</topology>
    </subcellularLocation>
    <subcellularLocation>
        <location evidence="2">Mitochondrion</location>
    </subcellularLocation>
</comment>
<keyword evidence="6" id="KW-0378">Hydrolase</keyword>
<evidence type="ECO:0000313" key="10">
    <source>
        <dbReference type="EMBL" id="GLB44574.1"/>
    </source>
</evidence>
<evidence type="ECO:0000256" key="7">
    <source>
        <dbReference type="ARBA" id="ARBA00022837"/>
    </source>
</evidence>
<keyword evidence="4" id="KW-0540">Nuclease</keyword>
<keyword evidence="8" id="KW-1133">Transmembrane helix</keyword>
<dbReference type="SMART" id="SM00318">
    <property type="entry name" value="SNc"/>
    <property type="match status" value="1"/>
</dbReference>
<proteinExistence type="inferred from homology"/>
<evidence type="ECO:0000256" key="5">
    <source>
        <dbReference type="ARBA" id="ARBA00022759"/>
    </source>
</evidence>
<dbReference type="GO" id="GO:0004519">
    <property type="term" value="F:endonuclease activity"/>
    <property type="evidence" value="ECO:0007669"/>
    <property type="project" value="UniProtKB-KW"/>
</dbReference>
<dbReference type="Pfam" id="PF00565">
    <property type="entry name" value="SNase"/>
    <property type="match status" value="1"/>
</dbReference>
<dbReference type="PANTHER" id="PTHR12302">
    <property type="entry name" value="EBNA2 BINDING PROTEIN P100"/>
    <property type="match status" value="1"/>
</dbReference>
<evidence type="ECO:0000256" key="4">
    <source>
        <dbReference type="ARBA" id="ARBA00022722"/>
    </source>
</evidence>